<gene>
    <name evidence="1" type="ORF">yc1106_01901</name>
</gene>
<dbReference type="Gene3D" id="3.30.420.10">
    <property type="entry name" value="Ribonuclease H-like superfamily/Ribonuclease H"/>
    <property type="match status" value="1"/>
</dbReference>
<dbReference type="Proteomes" id="UP001056012">
    <property type="component" value="Chromosome 2"/>
</dbReference>
<dbReference type="VEuPathDB" id="FungiDB:yc1106_01901"/>
<keyword evidence="2" id="KW-1185">Reference proteome</keyword>
<reference evidence="1" key="1">
    <citation type="submission" date="2021-12" db="EMBL/GenBank/DDBJ databases">
        <title>Curvularia clavata genome.</title>
        <authorList>
            <person name="Cao Y."/>
        </authorList>
    </citation>
    <scope>NUCLEOTIDE SEQUENCE</scope>
    <source>
        <strain evidence="1">Yc1106</strain>
    </source>
</reference>
<dbReference type="OrthoDB" id="5410741at2759"/>
<dbReference type="GO" id="GO:0003676">
    <property type="term" value="F:nucleic acid binding"/>
    <property type="evidence" value="ECO:0007669"/>
    <property type="project" value="InterPro"/>
</dbReference>
<evidence type="ECO:0008006" key="3">
    <source>
        <dbReference type="Google" id="ProtNLM"/>
    </source>
</evidence>
<accession>A0A9Q8Z2N4</accession>
<organism evidence="1 2">
    <name type="scientific">Curvularia clavata</name>
    <dbReference type="NCBI Taxonomy" id="95742"/>
    <lineage>
        <taxon>Eukaryota</taxon>
        <taxon>Fungi</taxon>
        <taxon>Dikarya</taxon>
        <taxon>Ascomycota</taxon>
        <taxon>Pezizomycotina</taxon>
        <taxon>Dothideomycetes</taxon>
        <taxon>Pleosporomycetidae</taxon>
        <taxon>Pleosporales</taxon>
        <taxon>Pleosporineae</taxon>
        <taxon>Pleosporaceae</taxon>
        <taxon>Curvularia</taxon>
    </lineage>
</organism>
<dbReference type="InterPro" id="IPR036397">
    <property type="entry name" value="RNaseH_sf"/>
</dbReference>
<evidence type="ECO:0000313" key="1">
    <source>
        <dbReference type="EMBL" id="USP74627.1"/>
    </source>
</evidence>
<name>A0A9Q8Z2N4_CURCL</name>
<evidence type="ECO:0000313" key="2">
    <source>
        <dbReference type="Proteomes" id="UP001056012"/>
    </source>
</evidence>
<sequence length="67" mass="7686">MSSSSGSRPEAKDYWPHFQDAGALNAWVIDLDGDVERARSQDWFKRHKITLFDHPAYSPDLNPIENV</sequence>
<dbReference type="AlphaFoldDB" id="A0A9Q8Z2N4"/>
<dbReference type="EMBL" id="CP089275">
    <property type="protein sequence ID" value="USP74627.1"/>
    <property type="molecule type" value="Genomic_DNA"/>
</dbReference>
<protein>
    <recommendedName>
        <fullName evidence="3">Tc1-like transposase DDE domain-containing protein</fullName>
    </recommendedName>
</protein>
<proteinExistence type="predicted"/>